<reference evidence="12" key="1">
    <citation type="submission" date="2025-08" db="UniProtKB">
        <authorList>
            <consortium name="Ensembl"/>
        </authorList>
    </citation>
    <scope>IDENTIFICATION</scope>
</reference>
<evidence type="ECO:0000259" key="11">
    <source>
        <dbReference type="SMART" id="SM00409"/>
    </source>
</evidence>
<feature type="domain" description="Immunoglobulin" evidence="11">
    <location>
        <begin position="31"/>
        <end position="135"/>
    </location>
</feature>
<evidence type="ECO:0000256" key="2">
    <source>
        <dbReference type="ARBA" id="ARBA00022475"/>
    </source>
</evidence>
<dbReference type="InParanoid" id="A0A3Q3L1H2"/>
<dbReference type="GO" id="GO:0005886">
    <property type="term" value="C:plasma membrane"/>
    <property type="evidence" value="ECO:0007669"/>
    <property type="project" value="UniProtKB-SubCell"/>
</dbReference>
<keyword evidence="2" id="KW-1003">Cell membrane</keyword>
<keyword evidence="4" id="KW-0391">Immunity</keyword>
<sequence>MKRRDLSHYKLFNVLSLLFVSGWISVSAAESQTVKVQPGEEVNLLCPNMSKYDDLTFWFRLVNGTKMGCVSVMHETTHYVSYCDGFKNRPFEMSSNISTVFLKIKQVNLSDSGLYFCGFYINGRPTFSVTRLNVKGDNEFDDDMDGKYQSEFPHISDETTKLMGVILGGVTVFLFMVIFGLVVKIWKLQKANHEENNPQRSKVIPASSYFYNMMKHAKPKRNQRPASERQLEPNVVYAATR</sequence>
<dbReference type="GeneTree" id="ENSGT01030000235428"/>
<feature type="chain" id="PRO_5018674183" description="Immunoglobulin domain-containing protein" evidence="10">
    <location>
        <begin position="29"/>
        <end position="241"/>
    </location>
</feature>
<evidence type="ECO:0000313" key="12">
    <source>
        <dbReference type="Ensembl" id="ENSMAMP00000007713.1"/>
    </source>
</evidence>
<dbReference type="Pfam" id="PF07686">
    <property type="entry name" value="V-set"/>
    <property type="match status" value="1"/>
</dbReference>
<feature type="transmembrane region" description="Helical" evidence="9">
    <location>
        <begin position="162"/>
        <end position="183"/>
    </location>
</feature>
<feature type="signal peptide" evidence="10">
    <location>
        <begin position="1"/>
        <end position="28"/>
    </location>
</feature>
<reference evidence="12" key="2">
    <citation type="submission" date="2025-09" db="UniProtKB">
        <authorList>
            <consortium name="Ensembl"/>
        </authorList>
    </citation>
    <scope>IDENTIFICATION</scope>
</reference>
<proteinExistence type="predicted"/>
<evidence type="ECO:0000256" key="7">
    <source>
        <dbReference type="ARBA" id="ARBA00023180"/>
    </source>
</evidence>
<evidence type="ECO:0000313" key="13">
    <source>
        <dbReference type="Proteomes" id="UP000261640"/>
    </source>
</evidence>
<dbReference type="Ensembl" id="ENSMAMT00000007926.2">
    <property type="protein sequence ID" value="ENSMAMP00000007713.1"/>
    <property type="gene ID" value="ENSMAMG00000005255.2"/>
</dbReference>
<keyword evidence="9" id="KW-1133">Transmembrane helix</keyword>
<feature type="region of interest" description="Disordered" evidence="8">
    <location>
        <begin position="219"/>
        <end position="241"/>
    </location>
</feature>
<keyword evidence="5 9" id="KW-0472">Membrane</keyword>
<dbReference type="InterPro" id="IPR013783">
    <property type="entry name" value="Ig-like_fold"/>
</dbReference>
<evidence type="ECO:0000256" key="1">
    <source>
        <dbReference type="ARBA" id="ARBA00004236"/>
    </source>
</evidence>
<dbReference type="InterPro" id="IPR052051">
    <property type="entry name" value="TCR_complex_component"/>
</dbReference>
<evidence type="ECO:0000256" key="9">
    <source>
        <dbReference type="SAM" id="Phobius"/>
    </source>
</evidence>
<dbReference type="Proteomes" id="UP000261640">
    <property type="component" value="Unplaced"/>
</dbReference>
<protein>
    <recommendedName>
        <fullName evidence="11">Immunoglobulin domain-containing protein</fullName>
    </recommendedName>
</protein>
<dbReference type="FunCoup" id="A0A3Q3L1H2">
    <property type="interactions" value="33"/>
</dbReference>
<keyword evidence="13" id="KW-1185">Reference proteome</keyword>
<organism evidence="12 13">
    <name type="scientific">Mastacembelus armatus</name>
    <name type="common">zig-zag eel</name>
    <dbReference type="NCBI Taxonomy" id="205130"/>
    <lineage>
        <taxon>Eukaryota</taxon>
        <taxon>Metazoa</taxon>
        <taxon>Chordata</taxon>
        <taxon>Craniata</taxon>
        <taxon>Vertebrata</taxon>
        <taxon>Euteleostomi</taxon>
        <taxon>Actinopterygii</taxon>
        <taxon>Neopterygii</taxon>
        <taxon>Teleostei</taxon>
        <taxon>Neoteleostei</taxon>
        <taxon>Acanthomorphata</taxon>
        <taxon>Anabantaria</taxon>
        <taxon>Synbranchiformes</taxon>
        <taxon>Mastacembelidae</taxon>
        <taxon>Mastacembelus</taxon>
    </lineage>
</organism>
<dbReference type="Gene3D" id="2.60.40.10">
    <property type="entry name" value="Immunoglobulins"/>
    <property type="match status" value="1"/>
</dbReference>
<keyword evidence="3 10" id="KW-0732">Signal</keyword>
<comment type="subcellular location">
    <subcellularLocation>
        <location evidence="1">Cell membrane</location>
    </subcellularLocation>
</comment>
<dbReference type="InterPro" id="IPR003599">
    <property type="entry name" value="Ig_sub"/>
</dbReference>
<dbReference type="GO" id="GO:0009617">
    <property type="term" value="P:response to bacterium"/>
    <property type="evidence" value="ECO:0007669"/>
    <property type="project" value="TreeGrafter"/>
</dbReference>
<evidence type="ECO:0000256" key="6">
    <source>
        <dbReference type="ARBA" id="ARBA00023157"/>
    </source>
</evidence>
<dbReference type="PANTHER" id="PTHR19433">
    <property type="entry name" value="T-CELL RECEPTOR ALPHA CHAIN V REGION-RELATED"/>
    <property type="match status" value="1"/>
</dbReference>
<dbReference type="GO" id="GO:0002376">
    <property type="term" value="P:immune system process"/>
    <property type="evidence" value="ECO:0007669"/>
    <property type="project" value="UniProtKB-KW"/>
</dbReference>
<keyword evidence="7" id="KW-0325">Glycoprotein</keyword>
<dbReference type="SMART" id="SM00409">
    <property type="entry name" value="IG"/>
    <property type="match status" value="1"/>
</dbReference>
<dbReference type="PANTHER" id="PTHR19433:SF111">
    <property type="entry name" value="T CELL RECEPTOR ALPHA VARIABLE 4"/>
    <property type="match status" value="1"/>
</dbReference>
<dbReference type="InterPro" id="IPR036179">
    <property type="entry name" value="Ig-like_dom_sf"/>
</dbReference>
<dbReference type="InterPro" id="IPR013106">
    <property type="entry name" value="Ig_V-set"/>
</dbReference>
<evidence type="ECO:0000256" key="4">
    <source>
        <dbReference type="ARBA" id="ARBA00022859"/>
    </source>
</evidence>
<name>A0A3Q3L1H2_9TELE</name>
<dbReference type="SUPFAM" id="SSF48726">
    <property type="entry name" value="Immunoglobulin"/>
    <property type="match status" value="1"/>
</dbReference>
<keyword evidence="9" id="KW-0812">Transmembrane</keyword>
<accession>A0A3Q3L1H2</accession>
<dbReference type="AlphaFoldDB" id="A0A3Q3L1H2"/>
<dbReference type="STRING" id="205130.ENSMAMP00000007713"/>
<evidence type="ECO:0000256" key="5">
    <source>
        <dbReference type="ARBA" id="ARBA00023136"/>
    </source>
</evidence>
<evidence type="ECO:0000256" key="10">
    <source>
        <dbReference type="SAM" id="SignalP"/>
    </source>
</evidence>
<evidence type="ECO:0000256" key="3">
    <source>
        <dbReference type="ARBA" id="ARBA00022729"/>
    </source>
</evidence>
<keyword evidence="6" id="KW-1015">Disulfide bond</keyword>
<evidence type="ECO:0000256" key="8">
    <source>
        <dbReference type="SAM" id="MobiDB-lite"/>
    </source>
</evidence>